<feature type="transmembrane region" description="Helical" evidence="7">
    <location>
        <begin position="91"/>
        <end position="112"/>
    </location>
</feature>
<dbReference type="Proteomes" id="UP001559025">
    <property type="component" value="Unassembled WGS sequence"/>
</dbReference>
<evidence type="ECO:0000259" key="8">
    <source>
        <dbReference type="Pfam" id="PF04290"/>
    </source>
</evidence>
<evidence type="ECO:0000313" key="10">
    <source>
        <dbReference type="Proteomes" id="UP001559025"/>
    </source>
</evidence>
<keyword evidence="3" id="KW-1003">Cell membrane</keyword>
<evidence type="ECO:0000256" key="2">
    <source>
        <dbReference type="ARBA" id="ARBA00022448"/>
    </source>
</evidence>
<keyword evidence="2 7" id="KW-0813">Transport</keyword>
<evidence type="ECO:0000256" key="7">
    <source>
        <dbReference type="RuleBase" id="RU369079"/>
    </source>
</evidence>
<keyword evidence="7" id="KW-0997">Cell inner membrane</keyword>
<comment type="caution">
    <text evidence="7">Lacks conserved residue(s) required for the propagation of feature annotation.</text>
</comment>
<comment type="caution">
    <text evidence="9">The sequence shown here is derived from an EMBL/GenBank/DDBJ whole genome shotgun (WGS) entry which is preliminary data.</text>
</comment>
<keyword evidence="4 7" id="KW-0812">Transmembrane</keyword>
<name>A0ABV3WR71_9HYPH</name>
<feature type="transmembrane region" description="Helical" evidence="7">
    <location>
        <begin position="132"/>
        <end position="155"/>
    </location>
</feature>
<evidence type="ECO:0000256" key="1">
    <source>
        <dbReference type="ARBA" id="ARBA00004651"/>
    </source>
</evidence>
<accession>A0ABV3WR71</accession>
<comment type="similarity">
    <text evidence="7">Belongs to the TRAP transporter small permease family.</text>
</comment>
<dbReference type="InterPro" id="IPR055348">
    <property type="entry name" value="DctQ"/>
</dbReference>
<comment type="subcellular location">
    <subcellularLocation>
        <location evidence="7">Cell inner membrane</location>
        <topology evidence="7">Multi-pass membrane protein</topology>
    </subcellularLocation>
    <subcellularLocation>
        <location evidence="1">Cell membrane</location>
        <topology evidence="1">Multi-pass membrane protein</topology>
    </subcellularLocation>
</comment>
<feature type="transmembrane region" description="Helical" evidence="7">
    <location>
        <begin position="9"/>
        <end position="32"/>
    </location>
</feature>
<keyword evidence="6 7" id="KW-0472">Membrane</keyword>
<keyword evidence="10" id="KW-1185">Reference proteome</keyword>
<comment type="subunit">
    <text evidence="7">The complex comprises the extracytoplasmic solute receptor protein and the two transmembrane proteins.</text>
</comment>
<evidence type="ECO:0000256" key="4">
    <source>
        <dbReference type="ARBA" id="ARBA00022692"/>
    </source>
</evidence>
<sequence length="177" mass="19645">MRRSAAIEWLARALAILGGLVLVVITLLIVVSITGRGLVRQGLGPIPGDFELVEAMTAFAVFSFLPWCQLQRAHATVDVFTSFFPDRINRVIDLLAELLMTLVMILLAWRLWYGMMDKIRYQETTFILQFPVWWGFAAAMCAIVVGVIVSVYMTIVRAQEAFAGESQFAPTKGGDAS</sequence>
<evidence type="ECO:0000256" key="3">
    <source>
        <dbReference type="ARBA" id="ARBA00022475"/>
    </source>
</evidence>
<gene>
    <name evidence="9" type="ORF">V1479_07565</name>
</gene>
<reference evidence="9 10" key="1">
    <citation type="submission" date="2024-01" db="EMBL/GenBank/DDBJ databases">
        <title>New evidence supports the origin of RcGTA from prophage.</title>
        <authorList>
            <person name="Xu Y."/>
            <person name="Liu B."/>
            <person name="Chen F."/>
        </authorList>
    </citation>
    <scope>NUCLEOTIDE SEQUENCE [LARGE SCALE GENOMIC DNA]</scope>
    <source>
        <strain evidence="9 10">CBW1107-2</strain>
    </source>
</reference>
<evidence type="ECO:0000313" key="9">
    <source>
        <dbReference type="EMBL" id="MEX4007157.1"/>
    </source>
</evidence>
<dbReference type="RefSeq" id="WP_368802364.1">
    <property type="nucleotide sequence ID" value="NZ_JAZHFV010000002.1"/>
</dbReference>
<proteinExistence type="inferred from homology"/>
<organism evidence="9 10">
    <name type="scientific">Neoaquamicrobium sediminum</name>
    <dbReference type="NCBI Taxonomy" id="1849104"/>
    <lineage>
        <taxon>Bacteria</taxon>
        <taxon>Pseudomonadati</taxon>
        <taxon>Pseudomonadota</taxon>
        <taxon>Alphaproteobacteria</taxon>
        <taxon>Hyphomicrobiales</taxon>
        <taxon>Phyllobacteriaceae</taxon>
        <taxon>Neoaquamicrobium</taxon>
    </lineage>
</organism>
<dbReference type="Pfam" id="PF04290">
    <property type="entry name" value="DctQ"/>
    <property type="match status" value="1"/>
</dbReference>
<keyword evidence="5 7" id="KW-1133">Transmembrane helix</keyword>
<comment type="function">
    <text evidence="7">Part of the tripartite ATP-independent periplasmic (TRAP) transport system.</text>
</comment>
<evidence type="ECO:0000256" key="6">
    <source>
        <dbReference type="ARBA" id="ARBA00023136"/>
    </source>
</evidence>
<feature type="domain" description="Tripartite ATP-independent periplasmic transporters DctQ component" evidence="8">
    <location>
        <begin position="29"/>
        <end position="157"/>
    </location>
</feature>
<dbReference type="EMBL" id="JAZHFV010000002">
    <property type="protein sequence ID" value="MEX4007157.1"/>
    <property type="molecule type" value="Genomic_DNA"/>
</dbReference>
<evidence type="ECO:0000256" key="5">
    <source>
        <dbReference type="ARBA" id="ARBA00022989"/>
    </source>
</evidence>
<protein>
    <recommendedName>
        <fullName evidence="7">TRAP transporter small permease protein</fullName>
    </recommendedName>
</protein>